<protein>
    <recommendedName>
        <fullName evidence="12">Mannosyltransferase</fullName>
        <ecNumber evidence="12">2.4.1.-</ecNumber>
    </recommendedName>
</protein>
<dbReference type="GO" id="GO:0005789">
    <property type="term" value="C:endoplasmic reticulum membrane"/>
    <property type="evidence" value="ECO:0007669"/>
    <property type="project" value="UniProtKB-SubCell"/>
</dbReference>
<evidence type="ECO:0000256" key="2">
    <source>
        <dbReference type="ARBA" id="ARBA00004687"/>
    </source>
</evidence>
<name>A0A0C3HN80_OIDMZ</name>
<feature type="transmembrane region" description="Helical" evidence="12">
    <location>
        <begin position="349"/>
        <end position="369"/>
    </location>
</feature>
<dbReference type="STRING" id="913774.A0A0C3HN80"/>
<dbReference type="EC" id="2.4.1.-" evidence="12"/>
<dbReference type="FunCoup" id="A0A0C3HN80">
    <property type="interactions" value="870"/>
</dbReference>
<keyword evidence="10 12" id="KW-0472">Membrane</keyword>
<evidence type="ECO:0000256" key="7">
    <source>
        <dbReference type="ARBA" id="ARBA00022692"/>
    </source>
</evidence>
<dbReference type="InParanoid" id="A0A0C3HN80"/>
<dbReference type="InterPro" id="IPR005599">
    <property type="entry name" value="GPI_mannosylTrfase"/>
</dbReference>
<keyword evidence="6 13" id="KW-0808">Transferase</keyword>
<dbReference type="Proteomes" id="UP000054321">
    <property type="component" value="Unassembled WGS sequence"/>
</dbReference>
<evidence type="ECO:0000256" key="12">
    <source>
        <dbReference type="RuleBase" id="RU363075"/>
    </source>
</evidence>
<evidence type="ECO:0000256" key="3">
    <source>
        <dbReference type="ARBA" id="ARBA00006065"/>
    </source>
</evidence>
<sequence>MSSRHVVQGVDRPMQSRSRKHTLWDWQGLAEITTLYSLCTVKDLFWLLIGFRFVNSLCVKTFFQPDEYYQALEPAWQMAFGPESAAWITWEWQHQLRSSLHPTIFAVFYLLFDKSMELLQFFPQFRAFILSYLPGVIQSIFAGIGDFFTWQLAEKLYGAGSTSAWTTVLLALFSPWEWFCSTRTLSSSLETTLTIAALYYWPWQLTVNHTPWVEAKLRFSILLATFACILRPTNLLIWFTVLMPTFLQLLSSAASSSRVPFSDYLILLREGILCSSIVISISAYSDYLYYDEWTFPPYQLLHFNLAQDVAVFYGRNDWHYYLSQGLPLLLTTYTPFALIALWQSSTANGLRFVFATSIFTTIATLSLISHKEARFIFPLLPLLHLLTAPVISSFFYTTIFITRPTRTGSKTTIEAITKRRLLLTMLLALNVSIAGYASFYHQRGVISVTHFIRSEYERLALDPRGVLLSHPDANKFETAGWGRKNWKFDEEQTFAAFLMPCHSTPWRSRLFYPGLKTWALTCEPPIGLEKGEREAYRDEADRFYDDPVGFLHREVNTRERPWPRYVVGFEGIEQDLRTYYEGTMKGFKVKEKWRTKNSHWHDDWRRKGDVVVWEFVDGTVQEEE</sequence>
<dbReference type="PANTHER" id="PTHR22760:SF4">
    <property type="entry name" value="GPI MANNOSYLTRANSFERASE 3"/>
    <property type="match status" value="1"/>
</dbReference>
<dbReference type="AlphaFoldDB" id="A0A0C3HN80"/>
<keyword evidence="5 12" id="KW-0328">Glycosyltransferase</keyword>
<comment type="pathway">
    <text evidence="2">Glycolipid biosynthesis; glycosylphosphatidylinositol-anchor biosynthesis.</text>
</comment>
<feature type="transmembrane region" description="Helical" evidence="12">
    <location>
        <begin position="375"/>
        <end position="401"/>
    </location>
</feature>
<dbReference type="EMBL" id="KN832873">
    <property type="protein sequence ID" value="KIN03772.1"/>
    <property type="molecule type" value="Genomic_DNA"/>
</dbReference>
<evidence type="ECO:0000313" key="14">
    <source>
        <dbReference type="Proteomes" id="UP000054321"/>
    </source>
</evidence>
<organism evidence="13 14">
    <name type="scientific">Oidiodendron maius (strain Zn)</name>
    <dbReference type="NCBI Taxonomy" id="913774"/>
    <lineage>
        <taxon>Eukaryota</taxon>
        <taxon>Fungi</taxon>
        <taxon>Dikarya</taxon>
        <taxon>Ascomycota</taxon>
        <taxon>Pezizomycotina</taxon>
        <taxon>Leotiomycetes</taxon>
        <taxon>Leotiomycetes incertae sedis</taxon>
        <taxon>Myxotrichaceae</taxon>
        <taxon>Oidiodendron</taxon>
    </lineage>
</organism>
<dbReference type="HOGENOM" id="CLU_012353_1_1_1"/>
<evidence type="ECO:0000256" key="8">
    <source>
        <dbReference type="ARBA" id="ARBA00022824"/>
    </source>
</evidence>
<reference evidence="13 14" key="1">
    <citation type="submission" date="2014-04" db="EMBL/GenBank/DDBJ databases">
        <authorList>
            <consortium name="DOE Joint Genome Institute"/>
            <person name="Kuo A."/>
            <person name="Martino E."/>
            <person name="Perotto S."/>
            <person name="Kohler A."/>
            <person name="Nagy L.G."/>
            <person name="Floudas D."/>
            <person name="Copeland A."/>
            <person name="Barry K.W."/>
            <person name="Cichocki N."/>
            <person name="Veneault-Fourrey C."/>
            <person name="LaButti K."/>
            <person name="Lindquist E.A."/>
            <person name="Lipzen A."/>
            <person name="Lundell T."/>
            <person name="Morin E."/>
            <person name="Murat C."/>
            <person name="Sun H."/>
            <person name="Tunlid A."/>
            <person name="Henrissat B."/>
            <person name="Grigoriev I.V."/>
            <person name="Hibbett D.S."/>
            <person name="Martin F."/>
            <person name="Nordberg H.P."/>
            <person name="Cantor M.N."/>
            <person name="Hua S.X."/>
        </authorList>
    </citation>
    <scope>NUCLEOTIDE SEQUENCE [LARGE SCALE GENOMIC DNA]</scope>
    <source>
        <strain evidence="13 14">Zn</strain>
    </source>
</reference>
<reference evidence="14" key="2">
    <citation type="submission" date="2015-01" db="EMBL/GenBank/DDBJ databases">
        <title>Evolutionary Origins and Diversification of the Mycorrhizal Mutualists.</title>
        <authorList>
            <consortium name="DOE Joint Genome Institute"/>
            <consortium name="Mycorrhizal Genomics Consortium"/>
            <person name="Kohler A."/>
            <person name="Kuo A."/>
            <person name="Nagy L.G."/>
            <person name="Floudas D."/>
            <person name="Copeland A."/>
            <person name="Barry K.W."/>
            <person name="Cichocki N."/>
            <person name="Veneault-Fourrey C."/>
            <person name="LaButti K."/>
            <person name="Lindquist E.A."/>
            <person name="Lipzen A."/>
            <person name="Lundell T."/>
            <person name="Morin E."/>
            <person name="Murat C."/>
            <person name="Riley R."/>
            <person name="Ohm R."/>
            <person name="Sun H."/>
            <person name="Tunlid A."/>
            <person name="Henrissat B."/>
            <person name="Grigoriev I.V."/>
            <person name="Hibbett D.S."/>
            <person name="Martin F."/>
        </authorList>
    </citation>
    <scope>NUCLEOTIDE SEQUENCE [LARGE SCALE GENOMIC DNA]</scope>
    <source>
        <strain evidence="14">Zn</strain>
    </source>
</reference>
<keyword evidence="14" id="KW-1185">Reference proteome</keyword>
<evidence type="ECO:0000313" key="13">
    <source>
        <dbReference type="EMBL" id="KIN03772.1"/>
    </source>
</evidence>
<keyword evidence="7 12" id="KW-0812">Transmembrane</keyword>
<keyword evidence="9 12" id="KW-1133">Transmembrane helix</keyword>
<dbReference type="GO" id="GO:0006506">
    <property type="term" value="P:GPI anchor biosynthetic process"/>
    <property type="evidence" value="ECO:0007669"/>
    <property type="project" value="UniProtKB-UniPathway"/>
</dbReference>
<keyword evidence="8 12" id="KW-0256">Endoplasmic reticulum</keyword>
<feature type="transmembrane region" description="Helical" evidence="12">
    <location>
        <begin position="421"/>
        <end position="440"/>
    </location>
</feature>
<comment type="similarity">
    <text evidence="3">Belongs to the glycosyltransferase 22 family. PIGB subfamily.</text>
</comment>
<evidence type="ECO:0000256" key="10">
    <source>
        <dbReference type="ARBA" id="ARBA00023136"/>
    </source>
</evidence>
<evidence type="ECO:0000256" key="5">
    <source>
        <dbReference type="ARBA" id="ARBA00022676"/>
    </source>
</evidence>
<evidence type="ECO:0000256" key="4">
    <source>
        <dbReference type="ARBA" id="ARBA00022502"/>
    </source>
</evidence>
<evidence type="ECO:0000256" key="6">
    <source>
        <dbReference type="ARBA" id="ARBA00022679"/>
    </source>
</evidence>
<feature type="transmembrane region" description="Helical" evidence="12">
    <location>
        <begin position="221"/>
        <end position="243"/>
    </location>
</feature>
<accession>A0A0C3HN80</accession>
<dbReference type="PANTHER" id="PTHR22760">
    <property type="entry name" value="GLYCOSYLTRANSFERASE"/>
    <property type="match status" value="1"/>
</dbReference>
<evidence type="ECO:0000256" key="1">
    <source>
        <dbReference type="ARBA" id="ARBA00004477"/>
    </source>
</evidence>
<dbReference type="Pfam" id="PF03901">
    <property type="entry name" value="Glyco_transf_22"/>
    <property type="match status" value="1"/>
</dbReference>
<dbReference type="GO" id="GO:0000026">
    <property type="term" value="F:alpha-1,2-mannosyltransferase activity"/>
    <property type="evidence" value="ECO:0007669"/>
    <property type="project" value="TreeGrafter"/>
</dbReference>
<feature type="transmembrane region" description="Helical" evidence="12">
    <location>
        <begin position="125"/>
        <end position="144"/>
    </location>
</feature>
<feature type="transmembrane region" description="Helical" evidence="12">
    <location>
        <begin position="321"/>
        <end position="342"/>
    </location>
</feature>
<gene>
    <name evidence="13" type="ORF">OIDMADRAFT_102172</name>
</gene>
<evidence type="ECO:0000256" key="11">
    <source>
        <dbReference type="ARBA" id="ARBA00024708"/>
    </source>
</evidence>
<keyword evidence="4" id="KW-0337">GPI-anchor biosynthesis</keyword>
<evidence type="ECO:0000256" key="9">
    <source>
        <dbReference type="ARBA" id="ARBA00022989"/>
    </source>
</evidence>
<dbReference type="UniPathway" id="UPA00196"/>
<comment type="subcellular location">
    <subcellularLocation>
        <location evidence="1 12">Endoplasmic reticulum membrane</location>
        <topology evidence="1 12">Multi-pass membrane protein</topology>
    </subcellularLocation>
</comment>
<dbReference type="OrthoDB" id="416834at2759"/>
<proteinExistence type="inferred from homology"/>
<comment type="function">
    <text evidence="11">Mannosyltransferase involved in glycosylphosphatidylinositol-anchor biosynthesis. Transfers the third mannose to Man2-GlcN-acyl-PI during GPI precursor assembly.</text>
</comment>